<keyword evidence="1" id="KW-0812">Transmembrane</keyword>
<sequence length="496" mass="56325">MHIWGGEGIHSTLALRDIVPYFNAINTNTDAWTMSYDFVDGSHNYANFSTGASAVMKPHNDNLALFFEGYRDTRINPNEDGPMYLEQSDFSNKQWTSLHVAVDHPVIIQDQQNSIIGRGAHGHIDACVMDTFDNAVFILDPSTNILVRKQVHQQGWLFEEVRKGTISEQEDQSVIIPGFNGSNTISYSSASWTWESWTSDGFMKTNYLQGFRSLLSLGGCTDALYNSTYFLMMKGLSRDYPTARFIIFKSIKEVLSETKASVSFGSGDENNILRRNTNKTLQMYFVTSSDEYNNKLYYLFGHKKYIHQIITGIAIGCALFLLLVGGLIWRFRLFCGYLVYNINLVLNSPSSFLSLANDDTVGSYYNTLEIRFCFKGTYSNDVSGSLQQNEVYQFHSSRLYPFSNSRALHTSSNCSINESNIVPPILQIDLYHPLQPNPNFEIYKLNSTSPHFRSSPRKITASHRDILEFANSDPKDIPGPNRYMINLNNPKQNFTI</sequence>
<reference evidence="2" key="2">
    <citation type="submission" date="2023-02" db="EMBL/GenBank/DDBJ databases">
        <authorList>
            <consortium name="DOE Joint Genome Institute"/>
            <person name="Mondo S.J."/>
            <person name="Chang Y."/>
            <person name="Wang Y."/>
            <person name="Ahrendt S."/>
            <person name="Andreopoulos W."/>
            <person name="Barry K."/>
            <person name="Beard J."/>
            <person name="Benny G.L."/>
            <person name="Blankenship S."/>
            <person name="Bonito G."/>
            <person name="Cuomo C."/>
            <person name="Desiro A."/>
            <person name="Gervers K.A."/>
            <person name="Hundley H."/>
            <person name="Kuo A."/>
            <person name="LaButti K."/>
            <person name="Lang B.F."/>
            <person name="Lipzen A."/>
            <person name="O'Donnell K."/>
            <person name="Pangilinan J."/>
            <person name="Reynolds N."/>
            <person name="Sandor L."/>
            <person name="Smith M.W."/>
            <person name="Tsang A."/>
            <person name="Grigoriev I.V."/>
            <person name="Stajich J.E."/>
            <person name="Spatafora J.W."/>
        </authorList>
    </citation>
    <scope>NUCLEOTIDE SEQUENCE</scope>
    <source>
        <strain evidence="2">RSA 2281</strain>
    </source>
</reference>
<dbReference type="EMBL" id="JAIXMP010000014">
    <property type="protein sequence ID" value="KAI9262157.1"/>
    <property type="molecule type" value="Genomic_DNA"/>
</dbReference>
<reference evidence="2" key="1">
    <citation type="journal article" date="2022" name="IScience">
        <title>Evolution of zygomycete secretomes and the origins of terrestrial fungal ecologies.</title>
        <authorList>
            <person name="Chang Y."/>
            <person name="Wang Y."/>
            <person name="Mondo S."/>
            <person name="Ahrendt S."/>
            <person name="Andreopoulos W."/>
            <person name="Barry K."/>
            <person name="Beard J."/>
            <person name="Benny G.L."/>
            <person name="Blankenship S."/>
            <person name="Bonito G."/>
            <person name="Cuomo C."/>
            <person name="Desiro A."/>
            <person name="Gervers K.A."/>
            <person name="Hundley H."/>
            <person name="Kuo A."/>
            <person name="LaButti K."/>
            <person name="Lang B.F."/>
            <person name="Lipzen A."/>
            <person name="O'Donnell K."/>
            <person name="Pangilinan J."/>
            <person name="Reynolds N."/>
            <person name="Sandor L."/>
            <person name="Smith M.E."/>
            <person name="Tsang A."/>
            <person name="Grigoriev I.V."/>
            <person name="Stajich J.E."/>
            <person name="Spatafora J.W."/>
        </authorList>
    </citation>
    <scope>NUCLEOTIDE SEQUENCE</scope>
    <source>
        <strain evidence="2">RSA 2281</strain>
    </source>
</reference>
<evidence type="ECO:0000313" key="3">
    <source>
        <dbReference type="Proteomes" id="UP001209540"/>
    </source>
</evidence>
<keyword evidence="1" id="KW-0472">Membrane</keyword>
<keyword evidence="3" id="KW-1185">Reference proteome</keyword>
<name>A0AAD5K9K1_9FUNG</name>
<evidence type="ECO:0000256" key="1">
    <source>
        <dbReference type="SAM" id="Phobius"/>
    </source>
</evidence>
<evidence type="ECO:0000313" key="2">
    <source>
        <dbReference type="EMBL" id="KAI9262157.1"/>
    </source>
</evidence>
<feature type="transmembrane region" description="Helical" evidence="1">
    <location>
        <begin position="305"/>
        <end position="329"/>
    </location>
</feature>
<dbReference type="AlphaFoldDB" id="A0AAD5K9K1"/>
<organism evidence="2 3">
    <name type="scientific">Phascolomyces articulosus</name>
    <dbReference type="NCBI Taxonomy" id="60185"/>
    <lineage>
        <taxon>Eukaryota</taxon>
        <taxon>Fungi</taxon>
        <taxon>Fungi incertae sedis</taxon>
        <taxon>Mucoromycota</taxon>
        <taxon>Mucoromycotina</taxon>
        <taxon>Mucoromycetes</taxon>
        <taxon>Mucorales</taxon>
        <taxon>Lichtheimiaceae</taxon>
        <taxon>Phascolomyces</taxon>
    </lineage>
</organism>
<keyword evidence="1" id="KW-1133">Transmembrane helix</keyword>
<proteinExistence type="predicted"/>
<comment type="caution">
    <text evidence="2">The sequence shown here is derived from an EMBL/GenBank/DDBJ whole genome shotgun (WGS) entry which is preliminary data.</text>
</comment>
<protein>
    <submittedName>
        <fullName evidence="2">Uncharacterized protein</fullName>
    </submittedName>
</protein>
<accession>A0AAD5K9K1</accession>
<dbReference type="Proteomes" id="UP001209540">
    <property type="component" value="Unassembled WGS sequence"/>
</dbReference>
<gene>
    <name evidence="2" type="ORF">BDA99DRAFT_537502</name>
</gene>